<protein>
    <submittedName>
        <fullName evidence="2">Uncharacterized protein</fullName>
    </submittedName>
</protein>
<feature type="region of interest" description="Disordered" evidence="1">
    <location>
        <begin position="21"/>
        <end position="47"/>
    </location>
</feature>
<evidence type="ECO:0000313" key="2">
    <source>
        <dbReference type="EMBL" id="CAA9502891.1"/>
    </source>
</evidence>
<dbReference type="AlphaFoldDB" id="A0A6J4SQX8"/>
<dbReference type="EMBL" id="CADCVM010000280">
    <property type="protein sequence ID" value="CAA9502891.1"/>
    <property type="molecule type" value="Genomic_DNA"/>
</dbReference>
<gene>
    <name evidence="2" type="ORF">AVDCRST_MAG05-2554</name>
</gene>
<sequence length="47" mass="5280">CTSFYRAARFAPPGRTARFERAGHLWPRSRSGNRRPPASLSDDAETC</sequence>
<reference evidence="2" key="1">
    <citation type="submission" date="2020-02" db="EMBL/GenBank/DDBJ databases">
        <authorList>
            <person name="Meier V. D."/>
        </authorList>
    </citation>
    <scope>NUCLEOTIDE SEQUENCE</scope>
    <source>
        <strain evidence="2">AVDCRST_MAG05</strain>
    </source>
</reference>
<organism evidence="2">
    <name type="scientific">uncultured Rubrobacteraceae bacterium</name>
    <dbReference type="NCBI Taxonomy" id="349277"/>
    <lineage>
        <taxon>Bacteria</taxon>
        <taxon>Bacillati</taxon>
        <taxon>Actinomycetota</taxon>
        <taxon>Rubrobacteria</taxon>
        <taxon>Rubrobacterales</taxon>
        <taxon>Rubrobacteraceae</taxon>
        <taxon>environmental samples</taxon>
    </lineage>
</organism>
<evidence type="ECO:0000256" key="1">
    <source>
        <dbReference type="SAM" id="MobiDB-lite"/>
    </source>
</evidence>
<accession>A0A6J4SQX8</accession>
<proteinExistence type="predicted"/>
<feature type="non-terminal residue" evidence="2">
    <location>
        <position position="1"/>
    </location>
</feature>
<feature type="non-terminal residue" evidence="2">
    <location>
        <position position="47"/>
    </location>
</feature>
<name>A0A6J4SQX8_9ACTN</name>